<name>A0A395N2X9_9HYPO</name>
<organism evidence="3 4">
    <name type="scientific">Fusarium flagelliforme</name>
    <dbReference type="NCBI Taxonomy" id="2675880"/>
    <lineage>
        <taxon>Eukaryota</taxon>
        <taxon>Fungi</taxon>
        <taxon>Dikarya</taxon>
        <taxon>Ascomycota</taxon>
        <taxon>Pezizomycotina</taxon>
        <taxon>Sordariomycetes</taxon>
        <taxon>Hypocreomycetidae</taxon>
        <taxon>Hypocreales</taxon>
        <taxon>Nectriaceae</taxon>
        <taxon>Fusarium</taxon>
        <taxon>Fusarium incarnatum-equiseti species complex</taxon>
    </lineage>
</organism>
<evidence type="ECO:0000259" key="2">
    <source>
        <dbReference type="Pfam" id="PF22693"/>
    </source>
</evidence>
<evidence type="ECO:0000313" key="4">
    <source>
        <dbReference type="Proteomes" id="UP000265631"/>
    </source>
</evidence>
<feature type="compositionally biased region" description="Basic and acidic residues" evidence="1">
    <location>
        <begin position="100"/>
        <end position="130"/>
    </location>
</feature>
<feature type="domain" description="MACPF-like" evidence="2">
    <location>
        <begin position="356"/>
        <end position="516"/>
    </location>
</feature>
<keyword evidence="4" id="KW-1185">Reference proteome</keyword>
<dbReference type="InterPro" id="IPR054586">
    <property type="entry name" value="MACPF_1_fungal"/>
</dbReference>
<comment type="caution">
    <text evidence="3">The sequence shown here is derived from an EMBL/GenBank/DDBJ whole genome shotgun (WGS) entry which is preliminary data.</text>
</comment>
<protein>
    <recommendedName>
        <fullName evidence="2">MACPF-like domain-containing protein</fullName>
    </recommendedName>
</protein>
<dbReference type="EMBL" id="PXXK01000027">
    <property type="protein sequence ID" value="RFN54488.1"/>
    <property type="molecule type" value="Genomic_DNA"/>
</dbReference>
<dbReference type="AlphaFoldDB" id="A0A395N2X9"/>
<evidence type="ECO:0000256" key="1">
    <source>
        <dbReference type="SAM" id="MobiDB-lite"/>
    </source>
</evidence>
<gene>
    <name evidence="3" type="ORF">FIE12Z_1276</name>
</gene>
<feature type="region of interest" description="Disordered" evidence="1">
    <location>
        <begin position="453"/>
        <end position="473"/>
    </location>
</feature>
<dbReference type="Proteomes" id="UP000265631">
    <property type="component" value="Unassembled WGS sequence"/>
</dbReference>
<reference evidence="3 4" key="1">
    <citation type="journal article" date="2018" name="PLoS Pathog.">
        <title>Evolution of structural diversity of trichothecenes, a family of toxins produced by plant pathogenic and entomopathogenic fungi.</title>
        <authorList>
            <person name="Proctor R.H."/>
            <person name="McCormick S.P."/>
            <person name="Kim H.S."/>
            <person name="Cardoza R.E."/>
            <person name="Stanley A.M."/>
            <person name="Lindo L."/>
            <person name="Kelly A."/>
            <person name="Brown D.W."/>
            <person name="Lee T."/>
            <person name="Vaughan M.M."/>
            <person name="Alexander N.J."/>
            <person name="Busman M."/>
            <person name="Gutierrez S."/>
        </authorList>
    </citation>
    <scope>NUCLEOTIDE SEQUENCE [LARGE SCALE GENOMIC DNA]</scope>
    <source>
        <strain evidence="3 4">NRRL 13405</strain>
    </source>
</reference>
<dbReference type="STRING" id="2594813.A0A395N2X9"/>
<dbReference type="Pfam" id="PF22693">
    <property type="entry name" value="MACPF_1"/>
    <property type="match status" value="1"/>
</dbReference>
<feature type="region of interest" description="Disordered" evidence="1">
    <location>
        <begin position="87"/>
        <end position="130"/>
    </location>
</feature>
<accession>A0A395N2X9</accession>
<evidence type="ECO:0000313" key="3">
    <source>
        <dbReference type="EMBL" id="RFN54488.1"/>
    </source>
</evidence>
<proteinExistence type="predicted"/>
<sequence length="764" mass="84050">MAAVEKKTNILEVFTYEPGTKTCKQKQTLEFLEEKKPEELKLEVIRRLLVQHKVLGSLDARNPFCDTSGAEMADHMNLGVYLSQLAEGEKSSDDDDDTKSDEKNDEKILEKAAKEEKTEKDGQKDGKTVNDRTDLIHQTLKVYYKKRKVQTKTDNATQEFLKKQLDLKLKKAPELNHLRAQLLKSAFQSDKWTAATGSKLSVAAELTERDWSVIIRTNCLLSGQRLTIKDNGKTKNHSVERTPFNAFQLKKRFFDSYEIAAPEATNKGASTAGELGALPAHIPRFRVDDSSYMTVVETQNSLQSSMAKSSFSESSIEASAGGGLWGVSAAAKAGFSLQEGGKDVTANDEQHQKIHVIYSFPRVTVFLDAGSLELTDEVKSDIASVKTKDDVVSFGEKYGHVFSRRVQIGGRLISSHHIDSNSKEEQSERENSLKASAAISISGYGVTASAEASHASGGADSNSTKKQDFSSNMSWEATGGNTTLCNNPPEWCGTVGNFRNWRIVEQGDIVPLTQLISTFKGFEGTEAQFRKAAGICDGGSCAGKRVQTKIRLINTETNKPLVAVESPNLLKETLEWISTGQSSPSVGTSKKEIFRQISRGCITYADDQDKHSNWVLERWVEKGRSEKTFIFNEAMPEQSKFLGATDPIVDIDASGFLYPAPSTNKAWFTLESPPDLQPKAGPLETGDVVELRVRDSGDSADLGVLMRAKYHGDAEAASSIEQIPAFAPRKGVGQNVDRAVDRESGRFLQFRIEVKGQTVVEDLA</sequence>